<dbReference type="VEuPathDB" id="AmoebaDB:FDP41_002134"/>
<gene>
    <name evidence="3" type="ORF">FDP41_002134</name>
</gene>
<evidence type="ECO:0000313" key="4">
    <source>
        <dbReference type="Proteomes" id="UP000444721"/>
    </source>
</evidence>
<dbReference type="Gene3D" id="3.10.450.10">
    <property type="match status" value="2"/>
</dbReference>
<dbReference type="PANTHER" id="PTHR12319:SF2">
    <property type="entry name" value="CYSTATIN-LIKE PROTEIN-RELATED"/>
    <property type="match status" value="1"/>
</dbReference>
<dbReference type="InterPro" id="IPR046350">
    <property type="entry name" value="Cystatin_sf"/>
</dbReference>
<dbReference type="GO" id="GO:0004869">
    <property type="term" value="F:cysteine-type endopeptidase inhibitor activity"/>
    <property type="evidence" value="ECO:0007669"/>
    <property type="project" value="InterPro"/>
</dbReference>
<feature type="domain" description="Cystatin" evidence="2">
    <location>
        <begin position="156"/>
        <end position="219"/>
    </location>
</feature>
<organism evidence="3 4">
    <name type="scientific">Naegleria fowleri</name>
    <name type="common">Brain eating amoeba</name>
    <dbReference type="NCBI Taxonomy" id="5763"/>
    <lineage>
        <taxon>Eukaryota</taxon>
        <taxon>Discoba</taxon>
        <taxon>Heterolobosea</taxon>
        <taxon>Tetramitia</taxon>
        <taxon>Eutetramitia</taxon>
        <taxon>Vahlkampfiidae</taxon>
        <taxon>Naegleria</taxon>
    </lineage>
</organism>
<reference evidence="3 4" key="1">
    <citation type="journal article" date="2019" name="Sci. Rep.">
        <title>Nanopore sequencing improves the draft genome of the human pathogenic amoeba Naegleria fowleri.</title>
        <authorList>
            <person name="Liechti N."/>
            <person name="Schurch N."/>
            <person name="Bruggmann R."/>
            <person name="Wittwer M."/>
        </authorList>
    </citation>
    <scope>NUCLEOTIDE SEQUENCE [LARGE SCALE GENOMIC DNA]</scope>
    <source>
        <strain evidence="3 4">ATCC 30894</strain>
    </source>
</reference>
<dbReference type="RefSeq" id="XP_044563777.1">
    <property type="nucleotide sequence ID" value="XM_044705296.1"/>
</dbReference>
<dbReference type="PANTHER" id="PTHR12319">
    <property type="entry name" value="CYSTATIN-RELATED"/>
    <property type="match status" value="1"/>
</dbReference>
<keyword evidence="4" id="KW-1185">Reference proteome</keyword>
<dbReference type="EMBL" id="VFQX01000028">
    <property type="protein sequence ID" value="KAF0979064.1"/>
    <property type="molecule type" value="Genomic_DNA"/>
</dbReference>
<keyword evidence="1" id="KW-0732">Signal</keyword>
<sequence length="241" mass="27342">MNRNIAVTLLSTLLLILVLLIASSEQLSLRNVPGGKSNETDRKKIADLLQFLGSKLSESQYQATIQKVARVERQIVNGMNYFITLHLIFNNDENKNERIFEARIYETPNYLPHEFRIVSLIEKTDSDSSTTIPVVQEEKDEAKFVPGGRHPERNFLKIVELVNFLSKRLAEGENGGLLIIRKILHVEKQVVNGVNYFVGMHLESLKDKTMRVMEAKIYEPPSHSESAGELKLISLTEINAP</sequence>
<evidence type="ECO:0000313" key="3">
    <source>
        <dbReference type="EMBL" id="KAF0979064.1"/>
    </source>
</evidence>
<dbReference type="InterPro" id="IPR053128">
    <property type="entry name" value="Cystatin-like"/>
</dbReference>
<proteinExistence type="predicted"/>
<dbReference type="InterPro" id="IPR000010">
    <property type="entry name" value="Cystatin_dom"/>
</dbReference>
<comment type="caution">
    <text evidence="3">The sequence shown here is derived from an EMBL/GenBank/DDBJ whole genome shotgun (WGS) entry which is preliminary data.</text>
</comment>
<feature type="chain" id="PRO_5025340814" description="Cystatin domain-containing protein" evidence="1">
    <location>
        <begin position="25"/>
        <end position="241"/>
    </location>
</feature>
<dbReference type="SUPFAM" id="SSF54403">
    <property type="entry name" value="Cystatin/monellin"/>
    <property type="match status" value="2"/>
</dbReference>
<dbReference type="AlphaFoldDB" id="A0A6A5BXL1"/>
<dbReference type="VEuPathDB" id="AmoebaDB:NF0121220"/>
<dbReference type="OrthoDB" id="1908104at2759"/>
<evidence type="ECO:0000259" key="2">
    <source>
        <dbReference type="Pfam" id="PF00031"/>
    </source>
</evidence>
<dbReference type="Proteomes" id="UP000444721">
    <property type="component" value="Unassembled WGS sequence"/>
</dbReference>
<dbReference type="Pfam" id="PF00031">
    <property type="entry name" value="Cystatin"/>
    <property type="match status" value="1"/>
</dbReference>
<name>A0A6A5BXL1_NAEFO</name>
<accession>A0A6A5BXL1</accession>
<protein>
    <recommendedName>
        <fullName evidence="2">Cystatin domain-containing protein</fullName>
    </recommendedName>
</protein>
<dbReference type="GeneID" id="68109352"/>
<evidence type="ECO:0000256" key="1">
    <source>
        <dbReference type="SAM" id="SignalP"/>
    </source>
</evidence>
<feature type="signal peptide" evidence="1">
    <location>
        <begin position="1"/>
        <end position="24"/>
    </location>
</feature>
<dbReference type="VEuPathDB" id="AmoebaDB:NfTy_034570"/>
<dbReference type="OMA" id="TIHEPPI"/>